<sequence>MEGNGVPCRGLKFPLRLYVLPKSQIIWDLGRQNAQITSIWDLGFGILAKNTNYNLGFGIWDFGIWDFSIWISNLGGSTVDQKQSDGETLYSEQYSGNWWKNAKASIRPEAHILSIILYSDATTTDSLGKSSLHPIYISLGNIRTWRRNKEDAKQLLGYLPILSANNEGQTSKFKRLARETFHNSLKFLLDPLFDEDGIDFKINNKNIWFFPRISTVIGDWPEACTFSLTFKSANSNYPCHFCQTHRNNLTSIRKDCIIIRNKENMQEYYNNGSAESIGLEQVYNYFWTIP</sequence>
<keyword evidence="2" id="KW-1185">Reference proteome</keyword>
<evidence type="ECO:0000313" key="1">
    <source>
        <dbReference type="EMBL" id="RHZ72433.1"/>
    </source>
</evidence>
<comment type="caution">
    <text evidence="1">The sequence shown here is derived from an EMBL/GenBank/DDBJ whole genome shotgun (WGS) entry which is preliminary data.</text>
</comment>
<dbReference type="EMBL" id="PQFF01000224">
    <property type="protein sequence ID" value="RHZ72433.1"/>
    <property type="molecule type" value="Genomic_DNA"/>
</dbReference>
<dbReference type="InterPro" id="IPR041078">
    <property type="entry name" value="Plavaka"/>
</dbReference>
<dbReference type="Proteomes" id="UP000266861">
    <property type="component" value="Unassembled WGS sequence"/>
</dbReference>
<reference evidence="1 2" key="1">
    <citation type="submission" date="2018-08" db="EMBL/GenBank/DDBJ databases">
        <title>Genome and evolution of the arbuscular mycorrhizal fungus Diversispora epigaea (formerly Glomus versiforme) and its bacterial endosymbionts.</title>
        <authorList>
            <person name="Sun X."/>
            <person name="Fei Z."/>
            <person name="Harrison M."/>
        </authorList>
    </citation>
    <scope>NUCLEOTIDE SEQUENCE [LARGE SCALE GENOMIC DNA]</scope>
    <source>
        <strain evidence="1 2">IT104</strain>
    </source>
</reference>
<dbReference type="AlphaFoldDB" id="A0A397IHC5"/>
<proteinExistence type="predicted"/>
<name>A0A397IHC5_9GLOM</name>
<dbReference type="SUPFAM" id="SSF56496">
    <property type="entry name" value="Fibrinogen C-terminal domain-like"/>
    <property type="match status" value="1"/>
</dbReference>
<dbReference type="InterPro" id="IPR036056">
    <property type="entry name" value="Fibrinogen-like_C"/>
</dbReference>
<evidence type="ECO:0000313" key="2">
    <source>
        <dbReference type="Proteomes" id="UP000266861"/>
    </source>
</evidence>
<organism evidence="1 2">
    <name type="scientific">Diversispora epigaea</name>
    <dbReference type="NCBI Taxonomy" id="1348612"/>
    <lineage>
        <taxon>Eukaryota</taxon>
        <taxon>Fungi</taxon>
        <taxon>Fungi incertae sedis</taxon>
        <taxon>Mucoromycota</taxon>
        <taxon>Glomeromycotina</taxon>
        <taxon>Glomeromycetes</taxon>
        <taxon>Diversisporales</taxon>
        <taxon>Diversisporaceae</taxon>
        <taxon>Diversispora</taxon>
    </lineage>
</organism>
<dbReference type="Pfam" id="PF18759">
    <property type="entry name" value="Plavaka"/>
    <property type="match status" value="1"/>
</dbReference>
<protein>
    <submittedName>
        <fullName evidence="1">Uncharacterized protein</fullName>
    </submittedName>
</protein>
<dbReference type="OrthoDB" id="2795925at2759"/>
<accession>A0A397IHC5</accession>
<gene>
    <name evidence="1" type="ORF">Glove_242g221</name>
</gene>
<dbReference type="STRING" id="1348612.A0A397IHC5"/>